<accession>A0ABM9ZYD2</accession>
<evidence type="ECO:0000256" key="3">
    <source>
        <dbReference type="ARBA" id="ARBA00022449"/>
    </source>
</evidence>
<dbReference type="InterPro" id="IPR048279">
    <property type="entry name" value="MdtK-like"/>
</dbReference>
<dbReference type="InterPro" id="IPR002528">
    <property type="entry name" value="MATE_fam"/>
</dbReference>
<protein>
    <recommendedName>
        <fullName evidence="9">Multidrug-efflux transporter</fullName>
    </recommendedName>
</protein>
<dbReference type="InterPro" id="IPR050222">
    <property type="entry name" value="MATE_MdtK"/>
</dbReference>
<dbReference type="Pfam" id="PF01554">
    <property type="entry name" value="MatE"/>
    <property type="match status" value="2"/>
</dbReference>
<keyword evidence="2" id="KW-0813">Transport</keyword>
<feature type="transmembrane region" description="Helical" evidence="10">
    <location>
        <begin position="59"/>
        <end position="81"/>
    </location>
</feature>
<dbReference type="Proteomes" id="UP000006462">
    <property type="component" value="Unassembled WGS sequence"/>
</dbReference>
<evidence type="ECO:0000313" key="11">
    <source>
        <dbReference type="EMBL" id="EFB92010.1"/>
    </source>
</evidence>
<evidence type="ECO:0000256" key="7">
    <source>
        <dbReference type="ARBA" id="ARBA00023065"/>
    </source>
</evidence>
<keyword evidence="6 10" id="KW-1133">Transmembrane helix</keyword>
<sequence>MEAAEPKKRMLSGGVFRPVFLFALPIMVGNFFLQLYITVDAVIVGRFLGSRSLAAVSVATPILFIVVFFLAGGCTGVSVLIAQIYGSGDTKKLKKTMSTALIFGALFTLGLTALCLCGARGVLAWTKAPAELRDETMAYLNIVFAGLIFSFLYNYYASALRGIGNSKIPFVFQAAASALHIAMNLLFVGALGLGVRGSALATVLSQMFSSGACIYYVYRYEPLLALRRGDCAVDRAALGQTIGYSWASALQSIIVYVGRFLTQGCVNPMGADVVAGYNAATRIEAIVVMPYEGISTAESTFIAQNLGAGHAERVRAGVRASFVMNLAYVSVACTLVFRNAAAIMGIFVPDGSDSVIIEAGSLYLRPQSVYLALSAVDVVMQSFLRGLGEFRVVMVVSLLQIILRVILSFWLVPLLGIPAIAHATAAGWAMIFFALIVLSHRRLRQIDGRLQRA</sequence>
<keyword evidence="3" id="KW-0050">Antiport</keyword>
<feature type="transmembrane region" description="Helical" evidence="10">
    <location>
        <begin position="101"/>
        <end position="125"/>
    </location>
</feature>
<feature type="transmembrane region" description="Helical" evidence="10">
    <location>
        <begin position="392"/>
        <end position="413"/>
    </location>
</feature>
<dbReference type="PANTHER" id="PTHR43298:SF2">
    <property type="entry name" value="FMN_FAD EXPORTER YEEO-RELATED"/>
    <property type="match status" value="1"/>
</dbReference>
<proteinExistence type="predicted"/>
<comment type="subcellular location">
    <subcellularLocation>
        <location evidence="1">Cell membrane</location>
        <topology evidence="1">Multi-pass membrane protein</topology>
    </subcellularLocation>
</comment>
<organism evidence="11 12">
    <name type="scientific">Pyramidobacter piscolens W5455</name>
    <dbReference type="NCBI Taxonomy" id="352165"/>
    <lineage>
        <taxon>Bacteria</taxon>
        <taxon>Thermotogati</taxon>
        <taxon>Synergistota</taxon>
        <taxon>Synergistia</taxon>
        <taxon>Synergistales</taxon>
        <taxon>Dethiosulfovibrionaceae</taxon>
        <taxon>Pyramidobacter</taxon>
    </lineage>
</organism>
<dbReference type="CDD" id="cd13138">
    <property type="entry name" value="MATE_yoeA_like"/>
    <property type="match status" value="1"/>
</dbReference>
<feature type="transmembrane region" description="Helical" evidence="10">
    <location>
        <begin position="199"/>
        <end position="218"/>
    </location>
</feature>
<evidence type="ECO:0000256" key="4">
    <source>
        <dbReference type="ARBA" id="ARBA00022475"/>
    </source>
</evidence>
<dbReference type="PIRSF" id="PIRSF006603">
    <property type="entry name" value="DinF"/>
    <property type="match status" value="1"/>
</dbReference>
<name>A0ABM9ZYD2_9BACT</name>
<dbReference type="RefSeq" id="WP_009163534.1">
    <property type="nucleotide sequence ID" value="NZ_ADFP01000007.1"/>
</dbReference>
<keyword evidence="7" id="KW-0406">Ion transport</keyword>
<feature type="transmembrane region" description="Helical" evidence="10">
    <location>
        <begin position="419"/>
        <end position="439"/>
    </location>
</feature>
<comment type="caution">
    <text evidence="11">The sequence shown here is derived from an EMBL/GenBank/DDBJ whole genome shotgun (WGS) entry which is preliminary data.</text>
</comment>
<reference evidence="11 12" key="1">
    <citation type="submission" date="2009-12" db="EMBL/GenBank/DDBJ databases">
        <authorList>
            <person name="Shrivastava S."/>
            <person name="Madupu R."/>
            <person name="Durkin A.S."/>
            <person name="Torralba M."/>
            <person name="Methe B."/>
            <person name="Sutton G.G."/>
            <person name="Strausberg R.L."/>
            <person name="Nelson K.E."/>
        </authorList>
    </citation>
    <scope>NUCLEOTIDE SEQUENCE [LARGE SCALE GENOMIC DNA]</scope>
    <source>
        <strain evidence="11 12">W5455</strain>
    </source>
</reference>
<keyword evidence="12" id="KW-1185">Reference proteome</keyword>
<feature type="transmembrane region" description="Helical" evidence="10">
    <location>
        <begin position="137"/>
        <end position="156"/>
    </location>
</feature>
<gene>
    <name evidence="11" type="ORF">HMPREF7215_0476</name>
</gene>
<keyword evidence="5 10" id="KW-0812">Transmembrane</keyword>
<dbReference type="EMBL" id="ADFP01000007">
    <property type="protein sequence ID" value="EFB92010.1"/>
    <property type="molecule type" value="Genomic_DNA"/>
</dbReference>
<evidence type="ECO:0000256" key="5">
    <source>
        <dbReference type="ARBA" id="ARBA00022692"/>
    </source>
</evidence>
<evidence type="ECO:0000256" key="10">
    <source>
        <dbReference type="SAM" id="Phobius"/>
    </source>
</evidence>
<evidence type="ECO:0000256" key="1">
    <source>
        <dbReference type="ARBA" id="ARBA00004651"/>
    </source>
</evidence>
<evidence type="ECO:0000256" key="8">
    <source>
        <dbReference type="ARBA" id="ARBA00023136"/>
    </source>
</evidence>
<keyword evidence="4" id="KW-1003">Cell membrane</keyword>
<dbReference type="PANTHER" id="PTHR43298">
    <property type="entry name" value="MULTIDRUG RESISTANCE PROTEIN NORM-RELATED"/>
    <property type="match status" value="1"/>
</dbReference>
<evidence type="ECO:0000256" key="2">
    <source>
        <dbReference type="ARBA" id="ARBA00022448"/>
    </source>
</evidence>
<keyword evidence="8 10" id="KW-0472">Membrane</keyword>
<feature type="transmembrane region" description="Helical" evidence="10">
    <location>
        <begin position="168"/>
        <end position="193"/>
    </location>
</feature>
<evidence type="ECO:0000256" key="6">
    <source>
        <dbReference type="ARBA" id="ARBA00022989"/>
    </source>
</evidence>
<dbReference type="NCBIfam" id="TIGR00797">
    <property type="entry name" value="matE"/>
    <property type="match status" value="1"/>
</dbReference>
<evidence type="ECO:0000313" key="12">
    <source>
        <dbReference type="Proteomes" id="UP000006462"/>
    </source>
</evidence>
<feature type="transmembrane region" description="Helical" evidence="10">
    <location>
        <begin position="20"/>
        <end position="39"/>
    </location>
</feature>
<evidence type="ECO:0000256" key="9">
    <source>
        <dbReference type="ARBA" id="ARBA00031636"/>
    </source>
</evidence>